<feature type="region of interest" description="Disordered" evidence="1">
    <location>
        <begin position="478"/>
        <end position="516"/>
    </location>
</feature>
<organism evidence="2 3">
    <name type="scientific">Imhoffiella purpurea</name>
    <dbReference type="NCBI Taxonomy" id="1249627"/>
    <lineage>
        <taxon>Bacteria</taxon>
        <taxon>Pseudomonadati</taxon>
        <taxon>Pseudomonadota</taxon>
        <taxon>Gammaproteobacteria</taxon>
        <taxon>Chromatiales</taxon>
        <taxon>Chromatiaceae</taxon>
        <taxon>Imhoffiella</taxon>
    </lineage>
</organism>
<dbReference type="Proteomes" id="UP000019460">
    <property type="component" value="Unassembled WGS sequence"/>
</dbReference>
<dbReference type="STRING" id="1249627.D779_3585"/>
<dbReference type="AlphaFoldDB" id="W9VC18"/>
<accession>W9VC18</accession>
<dbReference type="RefSeq" id="WP_043756698.1">
    <property type="nucleotide sequence ID" value="NZ_AONC01000063.1"/>
</dbReference>
<name>W9VC18_9GAMM</name>
<dbReference type="EMBL" id="AONC01000063">
    <property type="protein sequence ID" value="EXJ13582.1"/>
    <property type="molecule type" value="Genomic_DNA"/>
</dbReference>
<proteinExistence type="predicted"/>
<sequence>MLWNYLERRINEVETGITQRDQFLNEELNLADTLVREAVQNSLDAVDVGPVSVRFRLLSKSDGLDSEYLLRLLEDHWEHAEAAGLDVEAARSREPSVLVIEDYGTTGLTGNPHSWGDGSFQDFWRRHGLSHKSGTSRGRHGLGKLVFSCASGVGAFFGATLRRGELHPHLMGQCVLNLHDLDGKRYLPHGFYSDVLKDGPTAGLQVPVLDQAAVRQFCDTMGIRQEPRPGLSIVIPFPLPSLSMQQMTAIGIINYFFPILTGQLVLRFGDEILDADSLRSMAESHAGGHIRDADDLFTFIGNVSRLLDRDLPTLPIGSCWQSNGRLTADDFPEGLLEQVREEFERGRTVGLRLPVQISHKERGRERSFIQLFVQRPGNLRRGQDFYVRSGLTLPGEAKFAPGGRNAFGALVAEDRPVASFLGDAENASHSRWNGNSEKLRNYRSAAKTLRAIRNSLVQFHDLLARAVEERDDSALKDVLWTPGSEGPGARGKIAGEKGATPGGQTDPKPPPVSPPKARRQLFAIEKAEGGFTLLPKDVTMADLPIGVRIEAAFDRIREDPFRRHDPADFDFTRRGDVALTIRNIETRKVTANSIRLSITDPDFTFTATGFDVHRDLVVRLRTEPLEPME</sequence>
<protein>
    <submittedName>
        <fullName evidence="2">Uncharacterized protein</fullName>
    </submittedName>
</protein>
<comment type="caution">
    <text evidence="2">The sequence shown here is derived from an EMBL/GenBank/DDBJ whole genome shotgun (WGS) entry which is preliminary data.</text>
</comment>
<dbReference type="eggNOG" id="ENOG50309JE">
    <property type="taxonomic scope" value="Bacteria"/>
</dbReference>
<evidence type="ECO:0000313" key="2">
    <source>
        <dbReference type="EMBL" id="EXJ13582.1"/>
    </source>
</evidence>
<dbReference type="OrthoDB" id="9146762at2"/>
<keyword evidence="3" id="KW-1185">Reference proteome</keyword>
<evidence type="ECO:0000313" key="3">
    <source>
        <dbReference type="Proteomes" id="UP000019460"/>
    </source>
</evidence>
<reference evidence="2 3" key="1">
    <citation type="submission" date="2012-11" db="EMBL/GenBank/DDBJ databases">
        <title>Genome assembly of Thiorhodococcus sp. AK35.</title>
        <authorList>
            <person name="Nupur N."/>
            <person name="Khatri I."/>
            <person name="Subramanian S."/>
            <person name="Pinnaka A."/>
        </authorList>
    </citation>
    <scope>NUCLEOTIDE SEQUENCE [LARGE SCALE GENOMIC DNA]</scope>
    <source>
        <strain evidence="2 3">AK35</strain>
    </source>
</reference>
<gene>
    <name evidence="2" type="ORF">D779_3585</name>
</gene>
<evidence type="ECO:0000256" key="1">
    <source>
        <dbReference type="SAM" id="MobiDB-lite"/>
    </source>
</evidence>